<dbReference type="InterPro" id="IPR036680">
    <property type="entry name" value="SPOR-like_sf"/>
</dbReference>
<gene>
    <name evidence="6" type="ORF">OHAE_1819</name>
</gene>
<dbReference type="Gene3D" id="3.30.70.1070">
    <property type="entry name" value="Sporulation related repeat"/>
    <property type="match status" value="1"/>
</dbReference>
<dbReference type="InterPro" id="IPR023346">
    <property type="entry name" value="Lysozyme-like_dom_sf"/>
</dbReference>
<dbReference type="Proteomes" id="UP000246073">
    <property type="component" value="Unassembled WGS sequence"/>
</dbReference>
<dbReference type="AlphaFoldDB" id="A0A2P9HPD4"/>
<protein>
    <submittedName>
        <fullName evidence="6">SLT domain</fullName>
        <ecNumber evidence="6">3.2.1.-</ecNumber>
    </submittedName>
</protein>
<dbReference type="EMBL" id="OOFM01000005">
    <property type="protein sequence ID" value="SPL65952.1"/>
    <property type="molecule type" value="Genomic_DNA"/>
</dbReference>
<feature type="domain" description="Transglycosylase SLT" evidence="4">
    <location>
        <begin position="97"/>
        <end position="195"/>
    </location>
</feature>
<name>A0A2P9HPD4_9HYPH</name>
<dbReference type="InterPro" id="IPR007730">
    <property type="entry name" value="SPOR-like_dom"/>
</dbReference>
<evidence type="ECO:0000256" key="1">
    <source>
        <dbReference type="ARBA" id="ARBA00007734"/>
    </source>
</evidence>
<feature type="domain" description="SPOR" evidence="5">
    <location>
        <begin position="257"/>
        <end position="336"/>
    </location>
</feature>
<accession>A0A2P9HPD4</accession>
<sequence length="340" mass="37144">MGRLDATYRQVAKLRYSAVKLSARTIRVTAWGKSEQKDDMRRFGTFLAASFLIVPLSLIPAEAEPAPASFSEPNPRISAPPLPPEKKAPTVNRICQLIETSASTHGIPKDFFARLIWKESRFDHQAVSPVGAQGIAQFMPYTAKERSLADPFDIEQAIPASASFLFDLKKAFGNWGLAAAAYNAGPGRVSSWMRSGGFLPLETEDYVLDITGAPADDFASGREVQNRPLDSGRSFTEACRRLPIIRSATIPMSRVKPKPWGIQVAGNFRRGAAVNQWSRLRKQFASVLSGHSPVISRIRTPMGRRGIYAVRIGANSRAEADGICSKLRAAGGACIVSRNR</sequence>
<dbReference type="Gene3D" id="1.10.530.10">
    <property type="match status" value="1"/>
</dbReference>
<comment type="similarity">
    <text evidence="2">Belongs to the virb1 family.</text>
</comment>
<dbReference type="InterPro" id="IPR008258">
    <property type="entry name" value="Transglycosylase_SLT_dom_1"/>
</dbReference>
<evidence type="ECO:0000259" key="5">
    <source>
        <dbReference type="Pfam" id="PF05036"/>
    </source>
</evidence>
<dbReference type="EC" id="3.2.1.-" evidence="6"/>
<dbReference type="SUPFAM" id="SSF53955">
    <property type="entry name" value="Lysozyme-like"/>
    <property type="match status" value="1"/>
</dbReference>
<evidence type="ECO:0000313" key="7">
    <source>
        <dbReference type="Proteomes" id="UP000246073"/>
    </source>
</evidence>
<evidence type="ECO:0000313" key="6">
    <source>
        <dbReference type="EMBL" id="SPL65952.1"/>
    </source>
</evidence>
<keyword evidence="6" id="KW-0378">Hydrolase</keyword>
<proteinExistence type="inferred from homology"/>
<evidence type="ECO:0000256" key="2">
    <source>
        <dbReference type="ARBA" id="ARBA00009387"/>
    </source>
</evidence>
<dbReference type="Pfam" id="PF01464">
    <property type="entry name" value="SLT"/>
    <property type="match status" value="1"/>
</dbReference>
<evidence type="ECO:0000259" key="4">
    <source>
        <dbReference type="Pfam" id="PF01464"/>
    </source>
</evidence>
<comment type="similarity">
    <text evidence="1">Belongs to the transglycosylase Slt family.</text>
</comment>
<dbReference type="PANTHER" id="PTHR37423:SF2">
    <property type="entry name" value="MEMBRANE-BOUND LYTIC MUREIN TRANSGLYCOSYLASE C"/>
    <property type="match status" value="1"/>
</dbReference>
<evidence type="ECO:0000256" key="3">
    <source>
        <dbReference type="SAM" id="MobiDB-lite"/>
    </source>
</evidence>
<feature type="region of interest" description="Disordered" evidence="3">
    <location>
        <begin position="65"/>
        <end position="85"/>
    </location>
</feature>
<organism evidence="6 7">
    <name type="scientific">Ochrobactrum soli</name>
    <dbReference type="NCBI Taxonomy" id="2448455"/>
    <lineage>
        <taxon>Bacteria</taxon>
        <taxon>Pseudomonadati</taxon>
        <taxon>Pseudomonadota</taxon>
        <taxon>Alphaproteobacteria</taxon>
        <taxon>Hyphomicrobiales</taxon>
        <taxon>Brucellaceae</taxon>
        <taxon>Brucella/Ochrobactrum group</taxon>
        <taxon>Ochrobactrum</taxon>
    </lineage>
</organism>
<keyword evidence="6" id="KW-0326">Glycosidase</keyword>
<dbReference type="GO" id="GO:0042834">
    <property type="term" value="F:peptidoglycan binding"/>
    <property type="evidence" value="ECO:0007669"/>
    <property type="project" value="InterPro"/>
</dbReference>
<dbReference type="CDD" id="cd00254">
    <property type="entry name" value="LT-like"/>
    <property type="match status" value="1"/>
</dbReference>
<dbReference type="GO" id="GO:0016798">
    <property type="term" value="F:hydrolase activity, acting on glycosyl bonds"/>
    <property type="evidence" value="ECO:0007669"/>
    <property type="project" value="UniProtKB-KW"/>
</dbReference>
<dbReference type="PANTHER" id="PTHR37423">
    <property type="entry name" value="SOLUBLE LYTIC MUREIN TRANSGLYCOSYLASE-RELATED"/>
    <property type="match status" value="1"/>
</dbReference>
<reference evidence="7" key="1">
    <citation type="submission" date="2017-12" db="EMBL/GenBank/DDBJ databases">
        <authorList>
            <person name="Diaz M."/>
        </authorList>
    </citation>
    <scope>NUCLEOTIDE SEQUENCE [LARGE SCALE GENOMIC DNA]</scope>
    <source>
        <strain evidence="7">FI11154</strain>
    </source>
</reference>
<dbReference type="Pfam" id="PF05036">
    <property type="entry name" value="SPOR"/>
    <property type="match status" value="1"/>
</dbReference>